<dbReference type="EMBL" id="CP033578">
    <property type="protein sequence ID" value="AYV23930.1"/>
    <property type="molecule type" value="Genomic_DNA"/>
</dbReference>
<comment type="similarity">
    <text evidence="1 3">Belongs to the UPF0319 family.</text>
</comment>
<keyword evidence="2 3" id="KW-0732">Signal</keyword>
<dbReference type="InterPro" id="IPR018635">
    <property type="entry name" value="UPF0319"/>
</dbReference>
<feature type="chain" id="PRO_5018341855" description="UPF0319 protein ECB94_21895" evidence="3">
    <location>
        <begin position="22"/>
        <end position="225"/>
    </location>
</feature>
<evidence type="ECO:0000313" key="4">
    <source>
        <dbReference type="EMBL" id="AYV23930.1"/>
    </source>
</evidence>
<name>A0A3G4VGN6_9VIBR</name>
<evidence type="ECO:0000256" key="1">
    <source>
        <dbReference type="ARBA" id="ARBA00008490"/>
    </source>
</evidence>
<feature type="signal peptide" evidence="3">
    <location>
        <begin position="1"/>
        <end position="21"/>
    </location>
</feature>
<sequence precursor="true">MKASKILACALLAGCSTMAVADVTIKIPDSVDLLSVNAGDPVTKSNGFFSSGKTATLPDGVNQIVFRFEPLFDLNREERVTVPSKAIIARFDASNTELTLEVPTYQNERQAKKDIDSFKWSLVDADGNAIPVTQDKLIKDGMQIGRDYDREAEDYNRKGGVAAIAVAGTVSAVTLPATLPANSANAEIVVPGGAADNTAEEMLIFWYNKADADTKARFKEYISSN</sequence>
<evidence type="ECO:0000256" key="2">
    <source>
        <dbReference type="ARBA" id="ARBA00022729"/>
    </source>
</evidence>
<protein>
    <recommendedName>
        <fullName evidence="3">UPF0319 protein ECB94_21895</fullName>
    </recommendedName>
</protein>
<gene>
    <name evidence="4" type="ORF">ECB94_21895</name>
</gene>
<accession>A0A3G4VGN6</accession>
<dbReference type="AlphaFoldDB" id="A0A3G4VGN6"/>
<dbReference type="Pfam" id="PF09829">
    <property type="entry name" value="DUF2057"/>
    <property type="match status" value="1"/>
</dbReference>
<organism evidence="4 5">
    <name type="scientific">Vibrio mediterranei</name>
    <dbReference type="NCBI Taxonomy" id="689"/>
    <lineage>
        <taxon>Bacteria</taxon>
        <taxon>Pseudomonadati</taxon>
        <taxon>Pseudomonadota</taxon>
        <taxon>Gammaproteobacteria</taxon>
        <taxon>Vibrionales</taxon>
        <taxon>Vibrionaceae</taxon>
        <taxon>Vibrio</taxon>
    </lineage>
</organism>
<reference evidence="4 5" key="1">
    <citation type="submission" date="2018-11" db="EMBL/GenBank/DDBJ databases">
        <title>Complete Genome Sequence of Vbrio mediterranei 117-T6: a Potential Pathogen Bacteria Isolated from the Conchocelis of Pyropia.</title>
        <authorList>
            <person name="Liu Q."/>
        </authorList>
    </citation>
    <scope>NUCLEOTIDE SEQUENCE [LARGE SCALE GENOMIC DNA]</scope>
    <source>
        <strain evidence="4 5">117-T6</strain>
    </source>
</reference>
<evidence type="ECO:0000313" key="5">
    <source>
        <dbReference type="Proteomes" id="UP000279760"/>
    </source>
</evidence>
<dbReference type="HAMAP" id="MF_00789">
    <property type="entry name" value="UPF0319"/>
    <property type="match status" value="1"/>
</dbReference>
<evidence type="ECO:0000256" key="3">
    <source>
        <dbReference type="HAMAP-Rule" id="MF_00789"/>
    </source>
</evidence>
<dbReference type="PANTHER" id="PTHR38108">
    <property type="entry name" value="UPF0319 PROTEIN YCCT"/>
    <property type="match status" value="1"/>
</dbReference>
<dbReference type="Proteomes" id="UP000279760">
    <property type="component" value="Chromosome 2"/>
</dbReference>
<proteinExistence type="inferred from homology"/>
<dbReference type="PANTHER" id="PTHR38108:SF1">
    <property type="entry name" value="UPF0319 PROTEIN YCCT"/>
    <property type="match status" value="1"/>
</dbReference>
<dbReference type="RefSeq" id="WP_124941686.1">
    <property type="nucleotide sequence ID" value="NZ_CP033578.1"/>
</dbReference>